<accession>A0ABN9TY07</accession>
<feature type="non-terminal residue" evidence="1">
    <location>
        <position position="139"/>
    </location>
</feature>
<evidence type="ECO:0000313" key="2">
    <source>
        <dbReference type="Proteomes" id="UP001189429"/>
    </source>
</evidence>
<name>A0ABN9TY07_9DINO</name>
<organism evidence="1 2">
    <name type="scientific">Prorocentrum cordatum</name>
    <dbReference type="NCBI Taxonomy" id="2364126"/>
    <lineage>
        <taxon>Eukaryota</taxon>
        <taxon>Sar</taxon>
        <taxon>Alveolata</taxon>
        <taxon>Dinophyceae</taxon>
        <taxon>Prorocentrales</taxon>
        <taxon>Prorocentraceae</taxon>
        <taxon>Prorocentrum</taxon>
    </lineage>
</organism>
<keyword evidence="2" id="KW-1185">Reference proteome</keyword>
<dbReference type="Proteomes" id="UP001189429">
    <property type="component" value="Unassembled WGS sequence"/>
</dbReference>
<gene>
    <name evidence="1" type="ORF">PCOR1329_LOCUS43366</name>
</gene>
<protein>
    <submittedName>
        <fullName evidence="1">Uncharacterized protein</fullName>
    </submittedName>
</protein>
<comment type="caution">
    <text evidence="1">The sequence shown here is derived from an EMBL/GenBank/DDBJ whole genome shotgun (WGS) entry which is preliminary data.</text>
</comment>
<evidence type="ECO:0000313" key="1">
    <source>
        <dbReference type="EMBL" id="CAK0851174.1"/>
    </source>
</evidence>
<dbReference type="EMBL" id="CAUYUJ010015211">
    <property type="protein sequence ID" value="CAK0851174.1"/>
    <property type="molecule type" value="Genomic_DNA"/>
</dbReference>
<sequence length="139" mass="15316">MDGDDYIQEEFGRRTIEIGGLRDVLFGEKDRVAEAKERYECLLHGISKTKSALSIRQSKANELEDRAALGEAGLEDATRALAADRIAGVAEVARVRQEMDERDQAAVRAQSALQEARKLASEAELEETATRGRLEAVGR</sequence>
<proteinExistence type="predicted"/>
<reference evidence="1" key="1">
    <citation type="submission" date="2023-10" db="EMBL/GenBank/DDBJ databases">
        <authorList>
            <person name="Chen Y."/>
            <person name="Shah S."/>
            <person name="Dougan E. K."/>
            <person name="Thang M."/>
            <person name="Chan C."/>
        </authorList>
    </citation>
    <scope>NUCLEOTIDE SEQUENCE [LARGE SCALE GENOMIC DNA]</scope>
</reference>